<evidence type="ECO:0000313" key="3">
    <source>
        <dbReference type="Proteomes" id="UP000011944"/>
    </source>
</evidence>
<gene>
    <name evidence="2" type="ORF">CFSAN001627_20605</name>
</gene>
<sequence>MSFNTIIINNIKSNLRKYSVFILSGVVSVIVYYFFL</sequence>
<reference evidence="2 3" key="1">
    <citation type="submission" date="2012-10" db="EMBL/GenBank/DDBJ databases">
        <authorList>
            <person name="Strain E.A."/>
            <person name="Brown E."/>
            <person name="Allard M.W."/>
            <person name="Gonzalez-Escalona N."/>
            <person name="Timme R."/>
        </authorList>
    </citation>
    <scope>NUCLEOTIDE SEQUENCE [LARGE SCALE GENOMIC DNA]</scope>
    <source>
        <strain evidence="2 3">CFSAN001627</strain>
    </source>
</reference>
<proteinExistence type="predicted"/>
<dbReference type="AlphaFoldDB" id="M1ZUM7"/>
<dbReference type="Proteomes" id="UP000011944">
    <property type="component" value="Unassembled WGS sequence"/>
</dbReference>
<keyword evidence="1" id="KW-0472">Membrane</keyword>
<accession>M1ZUM7</accession>
<comment type="caution">
    <text evidence="2">The sequence shown here is derived from an EMBL/GenBank/DDBJ whole genome shotgun (WGS) entry which is preliminary data.</text>
</comment>
<dbReference type="EMBL" id="AMXI01001272">
    <property type="protein sequence ID" value="EKN40285.1"/>
    <property type="molecule type" value="Genomic_DNA"/>
</dbReference>
<name>M1ZUM7_CLOBO</name>
<keyword evidence="1" id="KW-1133">Transmembrane helix</keyword>
<organism evidence="2 3">
    <name type="scientific">Clostridium botulinum CFSAN001627</name>
    <dbReference type="NCBI Taxonomy" id="1232189"/>
    <lineage>
        <taxon>Bacteria</taxon>
        <taxon>Bacillati</taxon>
        <taxon>Bacillota</taxon>
        <taxon>Clostridia</taxon>
        <taxon>Eubacteriales</taxon>
        <taxon>Clostridiaceae</taxon>
        <taxon>Clostridium</taxon>
    </lineage>
</organism>
<feature type="transmembrane region" description="Helical" evidence="1">
    <location>
        <begin position="18"/>
        <end position="35"/>
    </location>
</feature>
<evidence type="ECO:0000256" key="1">
    <source>
        <dbReference type="SAM" id="Phobius"/>
    </source>
</evidence>
<protein>
    <submittedName>
        <fullName evidence="2">Peptide ABC transporter permease</fullName>
    </submittedName>
</protein>
<evidence type="ECO:0000313" key="2">
    <source>
        <dbReference type="EMBL" id="EKN40285.1"/>
    </source>
</evidence>
<keyword evidence="1" id="KW-0812">Transmembrane</keyword>
<reference evidence="2 3" key="2">
    <citation type="submission" date="2013-03" db="EMBL/GenBank/DDBJ databases">
        <title>Diversity in Clostridium botulinum.</title>
        <authorList>
            <person name="Timme R.E."/>
            <person name="Allard M."/>
            <person name="Luo Y."/>
            <person name="Strain E."/>
            <person name="Gonzalez-Escalona N."/>
            <person name="Brown E."/>
        </authorList>
    </citation>
    <scope>NUCLEOTIDE SEQUENCE [LARGE SCALE GENOMIC DNA]</scope>
    <source>
        <strain evidence="2 3">CFSAN001627</strain>
    </source>
</reference>